<feature type="region of interest" description="Disordered" evidence="1">
    <location>
        <begin position="122"/>
        <end position="147"/>
    </location>
</feature>
<dbReference type="EMBL" id="JBHIRY010000022">
    <property type="protein sequence ID" value="MFB5762580.1"/>
    <property type="molecule type" value="Genomic_DNA"/>
</dbReference>
<feature type="region of interest" description="Disordered" evidence="1">
    <location>
        <begin position="38"/>
        <end position="72"/>
    </location>
</feature>
<feature type="compositionally biased region" description="Gly residues" evidence="1">
    <location>
        <begin position="56"/>
        <end position="71"/>
    </location>
</feature>
<evidence type="ECO:0000256" key="2">
    <source>
        <dbReference type="SAM" id="SignalP"/>
    </source>
</evidence>
<keyword evidence="4" id="KW-1185">Reference proteome</keyword>
<evidence type="ECO:0000256" key="1">
    <source>
        <dbReference type="SAM" id="MobiDB-lite"/>
    </source>
</evidence>
<sequence length="280" mass="29746">MNNSLKPNSKNTKKAILAGSMALAVLTGAGIWFTQPAQAADTTAAAQDKSTDQGSRGAGGHGPRGGFGFGSGELQTQLQEWLSLDADTLKSELKEKTLAEIAEAQGVSTEDLQSKLEAWLKENVPANRPAKESSDDSSTDSQTAKTPDFADMAAKMLESKGFGMRHDHGGMMGGGMMGGGMFGNNEELATLLGLTADELKTAIKAGSSLADIAKEQNVNVDDVINLLVSSMTEKLNAQLEEGKLTDEQYEARKTELESRVTKMVNGEHPEKPAKAEDQRQ</sequence>
<gene>
    <name evidence="3" type="ORF">ACE5LO_19530</name>
</gene>
<reference evidence="3 4" key="1">
    <citation type="submission" date="2024-09" db="EMBL/GenBank/DDBJ databases">
        <title>Paenibacillus zeirhizospherea sp. nov., isolated from surface of the maize (Zea mays) roots in a horticulture field, Hungary.</title>
        <authorList>
            <person name="Marton D."/>
            <person name="Farkas M."/>
            <person name="Bedics A."/>
            <person name="Toth E."/>
            <person name="Tancsics A."/>
            <person name="Boka K."/>
            <person name="Marati G."/>
            <person name="Kriszt B."/>
            <person name="Cserhati M."/>
        </authorList>
    </citation>
    <scope>NUCLEOTIDE SEQUENCE [LARGE SCALE GENOMIC DNA]</scope>
    <source>
        <strain evidence="3 4">JCM 18446</strain>
    </source>
</reference>
<feature type="signal peptide" evidence="2">
    <location>
        <begin position="1"/>
        <end position="39"/>
    </location>
</feature>
<proteinExistence type="predicted"/>
<evidence type="ECO:0000313" key="3">
    <source>
        <dbReference type="EMBL" id="MFB5762580.1"/>
    </source>
</evidence>
<name>A0ABV5C7Q4_9BACL</name>
<feature type="chain" id="PRO_5045611928" evidence="2">
    <location>
        <begin position="40"/>
        <end position="280"/>
    </location>
</feature>
<dbReference type="Proteomes" id="UP001580430">
    <property type="component" value="Unassembled WGS sequence"/>
</dbReference>
<accession>A0ABV5C7Q4</accession>
<feature type="region of interest" description="Disordered" evidence="1">
    <location>
        <begin position="257"/>
        <end position="280"/>
    </location>
</feature>
<dbReference type="RefSeq" id="WP_375521681.1">
    <property type="nucleotide sequence ID" value="NZ_JBHIRY010000022.1"/>
</dbReference>
<keyword evidence="2" id="KW-0732">Signal</keyword>
<organism evidence="3 4">
    <name type="scientific">Paenibacillus medicaginis</name>
    <dbReference type="NCBI Taxonomy" id="1470560"/>
    <lineage>
        <taxon>Bacteria</taxon>
        <taxon>Bacillati</taxon>
        <taxon>Bacillota</taxon>
        <taxon>Bacilli</taxon>
        <taxon>Bacillales</taxon>
        <taxon>Paenibacillaceae</taxon>
        <taxon>Paenibacillus</taxon>
    </lineage>
</organism>
<comment type="caution">
    <text evidence="3">The sequence shown here is derived from an EMBL/GenBank/DDBJ whole genome shotgun (WGS) entry which is preliminary data.</text>
</comment>
<evidence type="ECO:0000313" key="4">
    <source>
        <dbReference type="Proteomes" id="UP001580430"/>
    </source>
</evidence>
<feature type="compositionally biased region" description="Low complexity" evidence="1">
    <location>
        <begin position="38"/>
        <end position="55"/>
    </location>
</feature>
<protein>
    <submittedName>
        <fullName evidence="3">Uncharacterized protein</fullName>
    </submittedName>
</protein>